<organism evidence="1 2">
    <name type="scientific">Prochlorococcus marinus (strain SARG / CCMP1375 / SS120)</name>
    <dbReference type="NCBI Taxonomy" id="167539"/>
    <lineage>
        <taxon>Bacteria</taxon>
        <taxon>Bacillati</taxon>
        <taxon>Cyanobacteriota</taxon>
        <taxon>Cyanophyceae</taxon>
        <taxon>Synechococcales</taxon>
        <taxon>Prochlorococcaceae</taxon>
        <taxon>Prochlorococcus</taxon>
    </lineage>
</organism>
<protein>
    <submittedName>
        <fullName evidence="1">Uncharacterized protein</fullName>
    </submittedName>
</protein>
<accession>Q7V9K1</accession>
<evidence type="ECO:0000313" key="2">
    <source>
        <dbReference type="Proteomes" id="UP000001420"/>
    </source>
</evidence>
<dbReference type="HOGENOM" id="CLU_1204303_0_0_3"/>
<keyword evidence="2" id="KW-1185">Reference proteome</keyword>
<dbReference type="AlphaFoldDB" id="Q7V9K1"/>
<dbReference type="EMBL" id="AE017126">
    <property type="protein sequence ID" value="AAQ00876.1"/>
    <property type="molecule type" value="Genomic_DNA"/>
</dbReference>
<sequence length="249" mass="28305">MYDLVMSLGFRDRLLKGRRSMAHLIHIWHERNSWSHKVLPALADCLDLGRVHNSQISNLRNGKLSSPGPEVFLALSQVNHVLYQGIDGIRDRLKEDHPELLQILADSAIPLLDDDKKPLTAGDLFEIFIGLSPLPSIFDWFIEEEEAGNLSGALSDHLCNKRPWRQCREEVMAAYPVNKSDRRERFAAVMSGLKDYTAEELDGELLDLFATYQKIFPSNIQTVDLFLESLRARVLVPDDSAQIQKKNSL</sequence>
<reference evidence="1 2" key="1">
    <citation type="journal article" date="2003" name="Proc. Natl. Acad. Sci. U.S.A.">
        <title>Genome sequence of the cyanobacterium Prochlorococcus marinus SS120, a nearly minimal oxyphototrophic genome.</title>
        <authorList>
            <person name="Dufresne A."/>
            <person name="Salanoubat M."/>
            <person name="Partensky F."/>
            <person name="Artiguenave F."/>
            <person name="Axmann I.M."/>
            <person name="Barbe V."/>
            <person name="Duprat S."/>
            <person name="Galperin M.Y."/>
            <person name="Koonin E.V."/>
            <person name="Le Gall F."/>
            <person name="Makarova K.S."/>
            <person name="Ostrowski M."/>
            <person name="Oztas S."/>
            <person name="Robert C."/>
            <person name="Rogozin I.B."/>
            <person name="Scanlan D.J."/>
            <person name="Tandeau de Marsac N."/>
            <person name="Weissenbach J."/>
            <person name="Wincker P."/>
            <person name="Wolf Y.I."/>
            <person name="Hess W.R."/>
        </authorList>
    </citation>
    <scope>NUCLEOTIDE SEQUENCE [LARGE SCALE GENOMIC DNA]</scope>
    <source>
        <strain evidence="2">SARG / CCMP1375 / SS120</strain>
    </source>
</reference>
<dbReference type="KEGG" id="pma:Pro_1832"/>
<dbReference type="PATRIC" id="fig|167539.5.peg.1934"/>
<evidence type="ECO:0000313" key="1">
    <source>
        <dbReference type="EMBL" id="AAQ00876.1"/>
    </source>
</evidence>
<dbReference type="STRING" id="167539.Pro_1832"/>
<proteinExistence type="predicted"/>
<dbReference type="OrthoDB" id="550456at2"/>
<dbReference type="EnsemblBacteria" id="AAQ00876">
    <property type="protein sequence ID" value="AAQ00876"/>
    <property type="gene ID" value="Pro_1832"/>
</dbReference>
<dbReference type="eggNOG" id="ENOG5033S7Q">
    <property type="taxonomic scope" value="Bacteria"/>
</dbReference>
<name>Q7V9K1_PROMA</name>
<gene>
    <name evidence="1" type="ordered locus">Pro_1832</name>
</gene>
<dbReference type="Proteomes" id="UP000001420">
    <property type="component" value="Chromosome"/>
</dbReference>